<comment type="subcellular location">
    <subcellularLocation>
        <location evidence="1">Cell outer membrane</location>
    </subcellularLocation>
</comment>
<evidence type="ECO:0000256" key="3">
    <source>
        <dbReference type="ARBA" id="ARBA00023237"/>
    </source>
</evidence>
<keyword evidence="3" id="KW-0998">Cell outer membrane</keyword>
<dbReference type="RefSeq" id="WP_105060282.1">
    <property type="nucleotide sequence ID" value="NZ_MSCJ01000001.1"/>
</dbReference>
<keyword evidence="2 4" id="KW-0472">Membrane</keyword>
<dbReference type="InterPro" id="IPR036737">
    <property type="entry name" value="OmpA-like_sf"/>
</dbReference>
<dbReference type="Pfam" id="PF00691">
    <property type="entry name" value="OmpA"/>
    <property type="match status" value="1"/>
</dbReference>
<dbReference type="PRINTS" id="PR01021">
    <property type="entry name" value="OMPADOMAIN"/>
</dbReference>
<protein>
    <recommendedName>
        <fullName evidence="6">OmpA-like domain-containing protein</fullName>
    </recommendedName>
</protein>
<gene>
    <name evidence="7" type="ORF">BTO08_05875</name>
</gene>
<reference evidence="7 8" key="1">
    <citation type="submission" date="2016-12" db="EMBL/GenBank/DDBJ databases">
        <title>Diversity of luminous bacteria.</title>
        <authorList>
            <person name="Yoshizawa S."/>
            <person name="Kogure K."/>
        </authorList>
    </citation>
    <scope>NUCLEOTIDE SEQUENCE [LARGE SCALE GENOMIC DNA]</scope>
    <source>
        <strain evidence="7 8">LC1-200</strain>
    </source>
</reference>
<dbReference type="EMBL" id="MSCJ01000001">
    <property type="protein sequence ID" value="PQJ66990.1"/>
    <property type="molecule type" value="Genomic_DNA"/>
</dbReference>
<dbReference type="InterPro" id="IPR006664">
    <property type="entry name" value="OMP_bac"/>
</dbReference>
<dbReference type="PANTHER" id="PTHR30329:SF21">
    <property type="entry name" value="LIPOPROTEIN YIAD-RELATED"/>
    <property type="match status" value="1"/>
</dbReference>
<dbReference type="PANTHER" id="PTHR30329">
    <property type="entry name" value="STATOR ELEMENT OF FLAGELLAR MOTOR COMPLEX"/>
    <property type="match status" value="1"/>
</dbReference>
<evidence type="ECO:0000259" key="6">
    <source>
        <dbReference type="PROSITE" id="PS51123"/>
    </source>
</evidence>
<organism evidence="7 8">
    <name type="scientific">Photobacterium angustum</name>
    <dbReference type="NCBI Taxonomy" id="661"/>
    <lineage>
        <taxon>Bacteria</taxon>
        <taxon>Pseudomonadati</taxon>
        <taxon>Pseudomonadota</taxon>
        <taxon>Gammaproteobacteria</taxon>
        <taxon>Vibrionales</taxon>
        <taxon>Vibrionaceae</taxon>
        <taxon>Photobacterium</taxon>
    </lineage>
</organism>
<dbReference type="Proteomes" id="UP000238730">
    <property type="component" value="Unassembled WGS sequence"/>
</dbReference>
<dbReference type="CDD" id="cd07185">
    <property type="entry name" value="OmpA_C-like"/>
    <property type="match status" value="1"/>
</dbReference>
<dbReference type="OrthoDB" id="9805832at2"/>
<dbReference type="PROSITE" id="PS51123">
    <property type="entry name" value="OMPA_2"/>
    <property type="match status" value="1"/>
</dbReference>
<dbReference type="PROSITE" id="PS51257">
    <property type="entry name" value="PROKAR_LIPOPROTEIN"/>
    <property type="match status" value="1"/>
</dbReference>
<feature type="signal peptide" evidence="5">
    <location>
        <begin position="1"/>
        <end position="23"/>
    </location>
</feature>
<evidence type="ECO:0000256" key="1">
    <source>
        <dbReference type="ARBA" id="ARBA00004442"/>
    </source>
</evidence>
<evidence type="ECO:0000256" key="2">
    <source>
        <dbReference type="ARBA" id="ARBA00023136"/>
    </source>
</evidence>
<dbReference type="InterPro" id="IPR006665">
    <property type="entry name" value="OmpA-like"/>
</dbReference>
<dbReference type="AlphaFoldDB" id="A0A2S7VY06"/>
<evidence type="ECO:0000313" key="7">
    <source>
        <dbReference type="EMBL" id="PQJ66990.1"/>
    </source>
</evidence>
<dbReference type="InterPro" id="IPR050330">
    <property type="entry name" value="Bact_OuterMem_StrucFunc"/>
</dbReference>
<dbReference type="Gene3D" id="3.30.1330.60">
    <property type="entry name" value="OmpA-like domain"/>
    <property type="match status" value="1"/>
</dbReference>
<proteinExistence type="predicted"/>
<feature type="chain" id="PRO_5015447662" description="OmpA-like domain-containing protein" evidence="5">
    <location>
        <begin position="24"/>
        <end position="202"/>
    </location>
</feature>
<keyword evidence="5" id="KW-0732">Signal</keyword>
<dbReference type="GO" id="GO:0009279">
    <property type="term" value="C:cell outer membrane"/>
    <property type="evidence" value="ECO:0007669"/>
    <property type="project" value="UniProtKB-SubCell"/>
</dbReference>
<accession>A0A2S7VY06</accession>
<dbReference type="SUPFAM" id="SSF103088">
    <property type="entry name" value="OmpA-like"/>
    <property type="match status" value="1"/>
</dbReference>
<sequence length="202" mass="22182">MKKNILLSSLVIMSAMISGCASSDGSESQTTTQQYDLRDLDGDGVIEARDQCPNSVAGSFVNNVGCGKEKEISDRVELKLNFANNSAVIKPVYQREIEAIANFMHQYPDSSVTIEGHCSKTGSYELNMALSQARAEAVVDMLKNTFFIDANRLQAIGYGYTKPIDDSETEIAAERNRRVIAAVSGTDKTIDMKWDIYSVDTD</sequence>
<name>A0A2S7VY06_PHOAN</name>
<evidence type="ECO:0000313" key="8">
    <source>
        <dbReference type="Proteomes" id="UP000238730"/>
    </source>
</evidence>
<feature type="domain" description="OmpA-like" evidence="6">
    <location>
        <begin position="69"/>
        <end position="187"/>
    </location>
</feature>
<evidence type="ECO:0000256" key="4">
    <source>
        <dbReference type="PROSITE-ProRule" id="PRU00473"/>
    </source>
</evidence>
<evidence type="ECO:0000256" key="5">
    <source>
        <dbReference type="SAM" id="SignalP"/>
    </source>
</evidence>
<comment type="caution">
    <text evidence="7">The sequence shown here is derived from an EMBL/GenBank/DDBJ whole genome shotgun (WGS) entry which is preliminary data.</text>
</comment>